<reference evidence="8" key="1">
    <citation type="submission" date="2022-12" db="EMBL/GenBank/DDBJ databases">
        <authorList>
            <person name="Brejova B."/>
        </authorList>
    </citation>
    <scope>NUCLEOTIDE SEQUENCE</scope>
</reference>
<dbReference type="InterPro" id="IPR003604">
    <property type="entry name" value="Matrin/U1-like-C_Znf_C2H2"/>
</dbReference>
<feature type="domain" description="C2H2-type" evidence="7">
    <location>
        <begin position="498"/>
        <end position="527"/>
    </location>
</feature>
<dbReference type="Gene3D" id="1.10.287.110">
    <property type="entry name" value="DnaJ domain"/>
    <property type="match status" value="1"/>
</dbReference>
<proteinExistence type="predicted"/>
<evidence type="ECO:0000256" key="2">
    <source>
        <dbReference type="ARBA" id="ARBA00022771"/>
    </source>
</evidence>
<dbReference type="InterPro" id="IPR036236">
    <property type="entry name" value="Znf_C2H2_sf"/>
</dbReference>
<dbReference type="InterPro" id="IPR041661">
    <property type="entry name" value="ZN622/Rei1/Reh1_Znf-C2H2"/>
</dbReference>
<accession>A0A9W4TT72</accession>
<dbReference type="SMART" id="SM00355">
    <property type="entry name" value="ZnF_C2H2"/>
    <property type="match status" value="2"/>
</dbReference>
<dbReference type="InterPro" id="IPR054076">
    <property type="entry name" value="ZUO1-like_ZHD"/>
</dbReference>
<feature type="region of interest" description="Disordered" evidence="5">
    <location>
        <begin position="414"/>
        <end position="443"/>
    </location>
</feature>
<keyword evidence="9" id="KW-1185">Reference proteome</keyword>
<name>A0A9W4TT72_9ASCO</name>
<feature type="domain" description="J" evidence="6">
    <location>
        <begin position="4"/>
        <end position="70"/>
    </location>
</feature>
<dbReference type="GO" id="GO:0008270">
    <property type="term" value="F:zinc ion binding"/>
    <property type="evidence" value="ECO:0007669"/>
    <property type="project" value="UniProtKB-KW"/>
</dbReference>
<evidence type="ECO:0008006" key="10">
    <source>
        <dbReference type="Google" id="ProtNLM"/>
    </source>
</evidence>
<evidence type="ECO:0000256" key="4">
    <source>
        <dbReference type="PROSITE-ProRule" id="PRU00042"/>
    </source>
</evidence>
<dbReference type="OrthoDB" id="5894at2759"/>
<feature type="domain" description="C2H2-type" evidence="7">
    <location>
        <begin position="328"/>
        <end position="357"/>
    </location>
</feature>
<dbReference type="InterPro" id="IPR018253">
    <property type="entry name" value="DnaJ_domain_CS"/>
</dbReference>
<dbReference type="EMBL" id="CANTUO010000001">
    <property type="protein sequence ID" value="CAI5756142.1"/>
    <property type="molecule type" value="Genomic_DNA"/>
</dbReference>
<dbReference type="SMART" id="SM00451">
    <property type="entry name" value="ZnF_U1"/>
    <property type="match status" value="1"/>
</dbReference>
<dbReference type="PROSITE" id="PS50076">
    <property type="entry name" value="DNAJ_2"/>
    <property type="match status" value="1"/>
</dbReference>
<dbReference type="InterPro" id="IPR013087">
    <property type="entry name" value="Znf_C2H2_type"/>
</dbReference>
<dbReference type="PRINTS" id="PR00625">
    <property type="entry name" value="JDOMAIN"/>
</dbReference>
<dbReference type="PANTHER" id="PTHR44029:SF1">
    <property type="entry name" value="DNAJ HOMOLOG SUBFAMILY C MEMBER 21"/>
    <property type="match status" value="1"/>
</dbReference>
<evidence type="ECO:0000256" key="3">
    <source>
        <dbReference type="ARBA" id="ARBA00022833"/>
    </source>
</evidence>
<evidence type="ECO:0000313" key="9">
    <source>
        <dbReference type="Proteomes" id="UP001152885"/>
    </source>
</evidence>
<dbReference type="SMART" id="SM00271">
    <property type="entry name" value="DnaJ"/>
    <property type="match status" value="1"/>
</dbReference>
<sequence length="536" mass="63656">MKTCYYELLGVTQSATEIELKKAYRKQALLLHPDKNPDNVEEANLKFSLVRSAYEVLSDPQERSWYDSHKNSILNEDESLETDTGASHLGSISTEEIYRYFNPSMYTNFDDSTTGFYSIVSRLFERLAREEIQHGKYYKIPGFENFKDDENNVHVIDSQFLKYPLYGNSTSSYIDQIKEFYKSWSSFSTCKKFEWMDEYRYSMAHDRRSKRLMEKENKKIRDDARKEYNEIIKKFVNFIKKRDPRVKQGFEKMKMIERNRKLKEIENAKLQKQNAKYDLFKEQNWQKLNSEEIEEFEKMIQEEYDDDDTTDSEFEEHNGNDLQEVHEYECIVCDKIFKNEQQFEIHENSKKHKKQVRQLKWEMRKEGLDLGIDNEGDNLSDYETASEFDEQEVVGNEEGIEEEGNDSIREILEVNDEKDENDDISTHDKEQNSISNDYVDNEIDEDEIEQNKLEAELAELINKTSLQVEWDNKPKKKSKKKKVTNSDTSKESTPILKETCTICHESFESRNQLFNHVKKEGHAALKLKSNKKSKRK</sequence>
<dbReference type="SUPFAM" id="SSF57667">
    <property type="entry name" value="beta-beta-alpha zinc fingers"/>
    <property type="match status" value="1"/>
</dbReference>
<feature type="compositionally biased region" description="Acidic residues" evidence="5">
    <location>
        <begin position="414"/>
        <end position="423"/>
    </location>
</feature>
<evidence type="ECO:0000313" key="8">
    <source>
        <dbReference type="EMBL" id="CAI5756142.1"/>
    </source>
</evidence>
<dbReference type="SUPFAM" id="SSF46565">
    <property type="entry name" value="Chaperone J-domain"/>
    <property type="match status" value="1"/>
</dbReference>
<dbReference type="InterPro" id="IPR036869">
    <property type="entry name" value="J_dom_sf"/>
</dbReference>
<evidence type="ECO:0000256" key="5">
    <source>
        <dbReference type="SAM" id="MobiDB-lite"/>
    </source>
</evidence>
<dbReference type="GO" id="GO:0003676">
    <property type="term" value="F:nucleic acid binding"/>
    <property type="evidence" value="ECO:0007669"/>
    <property type="project" value="InterPro"/>
</dbReference>
<dbReference type="Pfam" id="PF21884">
    <property type="entry name" value="ZUO1-like_ZHD"/>
    <property type="match status" value="1"/>
</dbReference>
<feature type="region of interest" description="Disordered" evidence="5">
    <location>
        <begin position="463"/>
        <end position="495"/>
    </location>
</feature>
<evidence type="ECO:0000256" key="1">
    <source>
        <dbReference type="ARBA" id="ARBA00022723"/>
    </source>
</evidence>
<dbReference type="InterPro" id="IPR022755">
    <property type="entry name" value="Znf_C2H2_jaz"/>
</dbReference>
<evidence type="ECO:0000259" key="7">
    <source>
        <dbReference type="PROSITE" id="PS50157"/>
    </source>
</evidence>
<comment type="caution">
    <text evidence="8">The sequence shown here is derived from an EMBL/GenBank/DDBJ whole genome shotgun (WGS) entry which is preliminary data.</text>
</comment>
<protein>
    <recommendedName>
        <fullName evidence="10">J protein JJJ1</fullName>
    </recommendedName>
</protein>
<dbReference type="FunFam" id="1.10.287.110:FF:000046">
    <property type="entry name" value="dnaJ homolog subfamily C member 21"/>
    <property type="match status" value="1"/>
</dbReference>
<dbReference type="PANTHER" id="PTHR44029">
    <property type="entry name" value="DNAJ HOMOLOG SUBFAMILY C MEMBER 21"/>
    <property type="match status" value="1"/>
</dbReference>
<dbReference type="PROSITE" id="PS00028">
    <property type="entry name" value="ZINC_FINGER_C2H2_1"/>
    <property type="match status" value="2"/>
</dbReference>
<organism evidence="8 9">
    <name type="scientific">Candida verbasci</name>
    <dbReference type="NCBI Taxonomy" id="1227364"/>
    <lineage>
        <taxon>Eukaryota</taxon>
        <taxon>Fungi</taxon>
        <taxon>Dikarya</taxon>
        <taxon>Ascomycota</taxon>
        <taxon>Saccharomycotina</taxon>
        <taxon>Pichiomycetes</taxon>
        <taxon>Debaryomycetaceae</taxon>
        <taxon>Candida/Lodderomyces clade</taxon>
        <taxon>Candida</taxon>
    </lineage>
</organism>
<dbReference type="AlphaFoldDB" id="A0A9W4TT72"/>
<keyword evidence="3" id="KW-0862">Zinc</keyword>
<dbReference type="Pfam" id="PF12756">
    <property type="entry name" value="zf-C2H2_2"/>
    <property type="match status" value="1"/>
</dbReference>
<dbReference type="Gene3D" id="3.30.160.60">
    <property type="entry name" value="Classic Zinc Finger"/>
    <property type="match status" value="1"/>
</dbReference>
<dbReference type="Proteomes" id="UP001152885">
    <property type="component" value="Unassembled WGS sequence"/>
</dbReference>
<dbReference type="InterPro" id="IPR051964">
    <property type="entry name" value="Chaperone_stress_response"/>
</dbReference>
<feature type="compositionally biased region" description="Basic residues" evidence="5">
    <location>
        <begin position="474"/>
        <end position="483"/>
    </location>
</feature>
<dbReference type="Pfam" id="PF12171">
    <property type="entry name" value="zf-C2H2_jaz"/>
    <property type="match status" value="1"/>
</dbReference>
<dbReference type="GO" id="GO:0005737">
    <property type="term" value="C:cytoplasm"/>
    <property type="evidence" value="ECO:0007669"/>
    <property type="project" value="TreeGrafter"/>
</dbReference>
<keyword evidence="2 4" id="KW-0863">Zinc-finger</keyword>
<dbReference type="Pfam" id="PF00226">
    <property type="entry name" value="DnaJ"/>
    <property type="match status" value="1"/>
</dbReference>
<gene>
    <name evidence="8" type="ORF">CANVERA_P0660</name>
</gene>
<dbReference type="CDD" id="cd06257">
    <property type="entry name" value="DnaJ"/>
    <property type="match status" value="1"/>
</dbReference>
<evidence type="ECO:0000259" key="6">
    <source>
        <dbReference type="PROSITE" id="PS50076"/>
    </source>
</evidence>
<dbReference type="InterPro" id="IPR001623">
    <property type="entry name" value="DnaJ_domain"/>
</dbReference>
<dbReference type="PROSITE" id="PS00636">
    <property type="entry name" value="DNAJ_1"/>
    <property type="match status" value="1"/>
</dbReference>
<dbReference type="PROSITE" id="PS50157">
    <property type="entry name" value="ZINC_FINGER_C2H2_2"/>
    <property type="match status" value="2"/>
</dbReference>
<keyword evidence="1" id="KW-0479">Metal-binding</keyword>